<name>A0A813FCL4_POLGL</name>
<evidence type="ECO:0000313" key="2">
    <source>
        <dbReference type="Proteomes" id="UP000654075"/>
    </source>
</evidence>
<comment type="caution">
    <text evidence="1">The sequence shown here is derived from an EMBL/GenBank/DDBJ whole genome shotgun (WGS) entry which is preliminary data.</text>
</comment>
<sequence length="78" mass="8463">MDTARDTSILDILAALIRTLPKAVPTMTMPIHLKQSCGNFNKAEKLGKMFGHQLSFSDVAIVEGVTAVNDCMRLDLTG</sequence>
<keyword evidence="2" id="KW-1185">Reference proteome</keyword>
<accession>A0A813FCL4</accession>
<dbReference type="Proteomes" id="UP000654075">
    <property type="component" value="Unassembled WGS sequence"/>
</dbReference>
<reference evidence="1" key="1">
    <citation type="submission" date="2021-02" db="EMBL/GenBank/DDBJ databases">
        <authorList>
            <person name="Dougan E. K."/>
            <person name="Rhodes N."/>
            <person name="Thang M."/>
            <person name="Chan C."/>
        </authorList>
    </citation>
    <scope>NUCLEOTIDE SEQUENCE</scope>
</reference>
<proteinExistence type="predicted"/>
<protein>
    <submittedName>
        <fullName evidence="1">Uncharacterized protein</fullName>
    </submittedName>
</protein>
<organism evidence="1 2">
    <name type="scientific">Polarella glacialis</name>
    <name type="common">Dinoflagellate</name>
    <dbReference type="NCBI Taxonomy" id="89957"/>
    <lineage>
        <taxon>Eukaryota</taxon>
        <taxon>Sar</taxon>
        <taxon>Alveolata</taxon>
        <taxon>Dinophyceae</taxon>
        <taxon>Suessiales</taxon>
        <taxon>Suessiaceae</taxon>
        <taxon>Polarella</taxon>
    </lineage>
</organism>
<gene>
    <name evidence="1" type="ORF">PGLA1383_LOCUS29764</name>
</gene>
<evidence type="ECO:0000313" key="1">
    <source>
        <dbReference type="EMBL" id="CAE8611969.1"/>
    </source>
</evidence>
<dbReference type="EMBL" id="CAJNNV010025064">
    <property type="protein sequence ID" value="CAE8611969.1"/>
    <property type="molecule type" value="Genomic_DNA"/>
</dbReference>
<dbReference type="AlphaFoldDB" id="A0A813FCL4"/>